<dbReference type="Gene3D" id="1.10.150.240">
    <property type="entry name" value="Putative phosphatase, domain 2"/>
    <property type="match status" value="1"/>
</dbReference>
<dbReference type="PANTHER" id="PTHR18901:SF38">
    <property type="entry name" value="PSEUDOURIDINE-5'-PHOSPHATASE"/>
    <property type="match status" value="1"/>
</dbReference>
<gene>
    <name evidence="1" type="ORF">AWH69_11995</name>
</gene>
<dbReference type="InterPro" id="IPR036412">
    <property type="entry name" value="HAD-like_sf"/>
</dbReference>
<dbReference type="AlphaFoldDB" id="A0A176QBR5"/>
<dbReference type="STRING" id="262209.AWH69_11995"/>
<evidence type="ECO:0000313" key="2">
    <source>
        <dbReference type="Proteomes" id="UP000076976"/>
    </source>
</evidence>
<dbReference type="InterPro" id="IPR006439">
    <property type="entry name" value="HAD-SF_hydro_IA"/>
</dbReference>
<protein>
    <submittedName>
        <fullName evidence="1">Hydrolase</fullName>
    </submittedName>
</protein>
<dbReference type="SFLD" id="SFLDG01129">
    <property type="entry name" value="C1.5:_HAD__Beta-PGM__Phosphata"/>
    <property type="match status" value="1"/>
</dbReference>
<dbReference type="CDD" id="cd07505">
    <property type="entry name" value="HAD_BPGM-like"/>
    <property type="match status" value="1"/>
</dbReference>
<organism evidence="1 2">
    <name type="scientific">Janibacter melonis</name>
    <dbReference type="NCBI Taxonomy" id="262209"/>
    <lineage>
        <taxon>Bacteria</taxon>
        <taxon>Bacillati</taxon>
        <taxon>Actinomycetota</taxon>
        <taxon>Actinomycetes</taxon>
        <taxon>Micrococcales</taxon>
        <taxon>Intrasporangiaceae</taxon>
        <taxon>Janibacter</taxon>
    </lineage>
</organism>
<keyword evidence="1" id="KW-0378">Hydrolase</keyword>
<comment type="caution">
    <text evidence="1">The sequence shown here is derived from an EMBL/GenBank/DDBJ whole genome shotgun (WGS) entry which is preliminary data.</text>
</comment>
<dbReference type="PANTHER" id="PTHR18901">
    <property type="entry name" value="2-DEOXYGLUCOSE-6-PHOSPHATE PHOSPHATASE 2"/>
    <property type="match status" value="1"/>
</dbReference>
<dbReference type="InterPro" id="IPR041492">
    <property type="entry name" value="HAD_2"/>
</dbReference>
<dbReference type="InterPro" id="IPR023214">
    <property type="entry name" value="HAD_sf"/>
</dbReference>
<sequence length="223" mass="23615">MSIIPAAVLWDMDGTLVDTEPYWIRAEHELVERFGGRWSDELAHELVGNPLLVSADFIIERSPVTLTPHEVVDELMSSVIAQVHDHVPWRPGAQELLAEAVAAGVPNALVTMSWRPLVSAVLDTLEPGCFAAVVTGDEVTHGKPHPEPYERAAALLGVDPADAVAVEDSPTGVRSATAAGVPTIAVPHVVPVPPIDGSVQLETLEGVSLADLVTRARSPFASA</sequence>
<evidence type="ECO:0000313" key="1">
    <source>
        <dbReference type="EMBL" id="OAB87084.1"/>
    </source>
</evidence>
<dbReference type="RefSeq" id="WP_068275842.1">
    <property type="nucleotide sequence ID" value="NZ_LQZG01000003.1"/>
</dbReference>
<proteinExistence type="predicted"/>
<reference evidence="1 2" key="1">
    <citation type="submission" date="2016-01" db="EMBL/GenBank/DDBJ databases">
        <title>Janibacter melonis strain CD11_4 genome sequencing and assembly.</title>
        <authorList>
            <person name="Nair G.R."/>
            <person name="Kaur G."/>
            <person name="Chander A.M."/>
            <person name="Mayilraj S."/>
        </authorList>
    </citation>
    <scope>NUCLEOTIDE SEQUENCE [LARGE SCALE GENOMIC DNA]</scope>
    <source>
        <strain evidence="1 2">CD11-4</strain>
    </source>
</reference>
<dbReference type="GO" id="GO:0016787">
    <property type="term" value="F:hydrolase activity"/>
    <property type="evidence" value="ECO:0007669"/>
    <property type="project" value="UniProtKB-KW"/>
</dbReference>
<dbReference type="Pfam" id="PF13419">
    <property type="entry name" value="HAD_2"/>
    <property type="match status" value="1"/>
</dbReference>
<dbReference type="Proteomes" id="UP000076976">
    <property type="component" value="Unassembled WGS sequence"/>
</dbReference>
<dbReference type="NCBIfam" id="TIGR01509">
    <property type="entry name" value="HAD-SF-IA-v3"/>
    <property type="match status" value="1"/>
</dbReference>
<dbReference type="InterPro" id="IPR023198">
    <property type="entry name" value="PGP-like_dom2"/>
</dbReference>
<name>A0A176QBR5_9MICO</name>
<dbReference type="EMBL" id="LQZG01000003">
    <property type="protein sequence ID" value="OAB87084.1"/>
    <property type="molecule type" value="Genomic_DNA"/>
</dbReference>
<dbReference type="SFLD" id="SFLDS00003">
    <property type="entry name" value="Haloacid_Dehalogenase"/>
    <property type="match status" value="1"/>
</dbReference>
<accession>A0A176QBR5</accession>
<keyword evidence="2" id="KW-1185">Reference proteome</keyword>
<dbReference type="SUPFAM" id="SSF56784">
    <property type="entry name" value="HAD-like"/>
    <property type="match status" value="1"/>
</dbReference>
<dbReference type="Gene3D" id="3.40.50.1000">
    <property type="entry name" value="HAD superfamily/HAD-like"/>
    <property type="match status" value="1"/>
</dbReference>